<dbReference type="SUPFAM" id="SSF46894">
    <property type="entry name" value="C-terminal effector domain of the bipartite response regulators"/>
    <property type="match status" value="1"/>
</dbReference>
<keyword evidence="1" id="KW-0805">Transcription regulation</keyword>
<accession>A0ABN5VD34</accession>
<dbReference type="Proteomes" id="UP001321542">
    <property type="component" value="Chromosome"/>
</dbReference>
<keyword evidence="7" id="KW-1185">Reference proteome</keyword>
<keyword evidence="2" id="KW-0238">DNA-binding</keyword>
<reference evidence="6 7" key="2">
    <citation type="journal article" date="2023" name="ChemBioChem">
        <title>Acyltransferase Domain Exchange between Two Independent Type I Polyketide Synthases in the Same Producer Strain of Macrolide Antibiotics.</title>
        <authorList>
            <person name="Kudo F."/>
            <person name="Kishikawa K."/>
            <person name="Tsuboi K."/>
            <person name="Kido T."/>
            <person name="Usui T."/>
            <person name="Hashimoto J."/>
            <person name="Shin-Ya K."/>
            <person name="Miyanaga A."/>
            <person name="Eguchi T."/>
        </authorList>
    </citation>
    <scope>NUCLEOTIDE SEQUENCE [LARGE SCALE GENOMIC DNA]</scope>
    <source>
        <strain evidence="6 7">A-8890</strain>
    </source>
</reference>
<evidence type="ECO:0000256" key="4">
    <source>
        <dbReference type="SAM" id="MobiDB-lite"/>
    </source>
</evidence>
<evidence type="ECO:0000313" key="6">
    <source>
        <dbReference type="EMBL" id="BBC30858.1"/>
    </source>
</evidence>
<dbReference type="PRINTS" id="PR00038">
    <property type="entry name" value="HTHLUXR"/>
</dbReference>
<dbReference type="InterPro" id="IPR000792">
    <property type="entry name" value="Tscrpt_reg_LuxR_C"/>
</dbReference>
<dbReference type="InterPro" id="IPR016032">
    <property type="entry name" value="Sig_transdc_resp-reg_C-effctor"/>
</dbReference>
<keyword evidence="3" id="KW-0804">Transcription</keyword>
<evidence type="ECO:0000256" key="1">
    <source>
        <dbReference type="ARBA" id="ARBA00023015"/>
    </source>
</evidence>
<dbReference type="PANTHER" id="PTHR44688:SF16">
    <property type="entry name" value="DNA-BINDING TRANSCRIPTIONAL ACTIVATOR DEVR_DOSR"/>
    <property type="match status" value="1"/>
</dbReference>
<evidence type="ECO:0000313" key="7">
    <source>
        <dbReference type="Proteomes" id="UP001321542"/>
    </source>
</evidence>
<dbReference type="InterPro" id="IPR036388">
    <property type="entry name" value="WH-like_DNA-bd_sf"/>
</dbReference>
<gene>
    <name evidence="6" type="ORF">SGFS_021520</name>
</gene>
<evidence type="ECO:0000259" key="5">
    <source>
        <dbReference type="SMART" id="SM00421"/>
    </source>
</evidence>
<proteinExistence type="predicted"/>
<sequence>MTPASLPAERTGRSPKKATVPNEPVRLTRRERQVSDPAVEGRPNREIATSLVISLPTAEGHVEHVLSKLGYTPRARIAAWVTRQRASV</sequence>
<protein>
    <recommendedName>
        <fullName evidence="5">HTH luxR-type domain-containing protein</fullName>
    </recommendedName>
</protein>
<dbReference type="EMBL" id="AP018448">
    <property type="protein sequence ID" value="BBC30858.1"/>
    <property type="molecule type" value="Genomic_DNA"/>
</dbReference>
<dbReference type="PANTHER" id="PTHR44688">
    <property type="entry name" value="DNA-BINDING TRANSCRIPTIONAL ACTIVATOR DEVR_DOSR"/>
    <property type="match status" value="1"/>
</dbReference>
<evidence type="ECO:0000256" key="3">
    <source>
        <dbReference type="ARBA" id="ARBA00023163"/>
    </source>
</evidence>
<dbReference type="RefSeq" id="WP_286249516.1">
    <property type="nucleotide sequence ID" value="NZ_AP018448.1"/>
</dbReference>
<feature type="domain" description="HTH luxR-type" evidence="5">
    <location>
        <begin position="24"/>
        <end position="81"/>
    </location>
</feature>
<dbReference type="Pfam" id="PF00196">
    <property type="entry name" value="GerE"/>
    <property type="match status" value="1"/>
</dbReference>
<name>A0ABN5VD34_9ACTN</name>
<reference evidence="6 7" key="1">
    <citation type="journal article" date="2010" name="ChemBioChem">
        <title>Cloning and characterization of the biosynthetic gene cluster of 16-membered macrolide antibiotic FD-891: involvement of a dual functional cytochrome P450 monooxygenase catalyzing epoxidation and hydroxylation.</title>
        <authorList>
            <person name="Kudo F."/>
            <person name="Motegi A."/>
            <person name="Mizoue K."/>
            <person name="Eguchi T."/>
        </authorList>
    </citation>
    <scope>NUCLEOTIDE SEQUENCE [LARGE SCALE GENOMIC DNA]</scope>
    <source>
        <strain evidence="6 7">A-8890</strain>
    </source>
</reference>
<dbReference type="SMART" id="SM00421">
    <property type="entry name" value="HTH_LUXR"/>
    <property type="match status" value="1"/>
</dbReference>
<organism evidence="6 7">
    <name type="scientific">Streptomyces graminofaciens</name>
    <dbReference type="NCBI Taxonomy" id="68212"/>
    <lineage>
        <taxon>Bacteria</taxon>
        <taxon>Bacillati</taxon>
        <taxon>Actinomycetota</taxon>
        <taxon>Actinomycetes</taxon>
        <taxon>Kitasatosporales</taxon>
        <taxon>Streptomycetaceae</taxon>
        <taxon>Streptomyces</taxon>
    </lineage>
</organism>
<feature type="region of interest" description="Disordered" evidence="4">
    <location>
        <begin position="1"/>
        <end position="42"/>
    </location>
</feature>
<dbReference type="Gene3D" id="1.10.10.10">
    <property type="entry name" value="Winged helix-like DNA-binding domain superfamily/Winged helix DNA-binding domain"/>
    <property type="match status" value="1"/>
</dbReference>
<evidence type="ECO:0000256" key="2">
    <source>
        <dbReference type="ARBA" id="ARBA00023125"/>
    </source>
</evidence>